<sequence>MNSTRRKLAIATWSSPREGNIYGKLVMDAGEAVAYVEHLRKTTGEKVTVGHIVGKAAAMAMKAAPGLNGRIVLGKYVPHETVDVTFLVALEDGRDLAKTKIPRADEKSVADIAKALAEGVGKLRGGKDADFEKSKGIVRALPSWLLKPILWTTGFLTGSLGVAAFGLEPFPFGSCIITNVGAFGVDEGYAPPTPFARVPVLILVGAVREQPAVVAGKIVPRPLVTITATVDHRFIDGAQLGQLAKVLRKGFEEPWTLDGLAKAPWATSDAPEAHATNGG</sequence>
<accession>A0A4U1IK65</accession>
<dbReference type="Pfam" id="PF00198">
    <property type="entry name" value="2-oxoacid_dh"/>
    <property type="match status" value="2"/>
</dbReference>
<name>A0A4U1IK65_9BACT</name>
<dbReference type="PANTHER" id="PTHR23151:SF90">
    <property type="entry name" value="DIHYDROLIPOYLLYSINE-RESIDUE ACETYLTRANSFERASE COMPONENT OF PYRUVATE DEHYDROGENASE COMPLEX, MITOCHONDRIAL-RELATED"/>
    <property type="match status" value="1"/>
</dbReference>
<dbReference type="InterPro" id="IPR045257">
    <property type="entry name" value="E2/Pdx1"/>
</dbReference>
<feature type="domain" description="2-oxoacid dehydrogenase acyltransferase catalytic" evidence="1">
    <location>
        <begin position="173"/>
        <end position="257"/>
    </location>
</feature>
<dbReference type="GO" id="GO:0006086">
    <property type="term" value="P:pyruvate decarboxylation to acetyl-CoA"/>
    <property type="evidence" value="ECO:0007669"/>
    <property type="project" value="InterPro"/>
</dbReference>
<dbReference type="InterPro" id="IPR023213">
    <property type="entry name" value="CAT-like_dom_sf"/>
</dbReference>
<feature type="domain" description="2-oxoacid dehydrogenase acyltransferase catalytic" evidence="1">
    <location>
        <begin position="27"/>
        <end position="127"/>
    </location>
</feature>
<dbReference type="OrthoDB" id="9805770at2"/>
<evidence type="ECO:0000313" key="3">
    <source>
        <dbReference type="Proteomes" id="UP000309215"/>
    </source>
</evidence>
<dbReference type="Gene3D" id="3.30.559.10">
    <property type="entry name" value="Chloramphenicol acetyltransferase-like domain"/>
    <property type="match status" value="1"/>
</dbReference>
<dbReference type="AlphaFoldDB" id="A0A4U1IK65"/>
<proteinExistence type="predicted"/>
<dbReference type="GO" id="GO:0016746">
    <property type="term" value="F:acyltransferase activity"/>
    <property type="evidence" value="ECO:0007669"/>
    <property type="project" value="InterPro"/>
</dbReference>
<protein>
    <recommendedName>
        <fullName evidence="1">2-oxoacid dehydrogenase acyltransferase catalytic domain-containing protein</fullName>
    </recommendedName>
</protein>
<keyword evidence="3" id="KW-1185">Reference proteome</keyword>
<organism evidence="2 3">
    <name type="scientific">Polyangium fumosum</name>
    <dbReference type="NCBI Taxonomy" id="889272"/>
    <lineage>
        <taxon>Bacteria</taxon>
        <taxon>Pseudomonadati</taxon>
        <taxon>Myxococcota</taxon>
        <taxon>Polyangia</taxon>
        <taxon>Polyangiales</taxon>
        <taxon>Polyangiaceae</taxon>
        <taxon>Polyangium</taxon>
    </lineage>
</organism>
<dbReference type="RefSeq" id="WP_136936099.1">
    <property type="nucleotide sequence ID" value="NZ_SSMQ01000115.1"/>
</dbReference>
<dbReference type="InterPro" id="IPR001078">
    <property type="entry name" value="2-oxoacid_DH_actylTfrase"/>
</dbReference>
<dbReference type="GO" id="GO:0045254">
    <property type="term" value="C:pyruvate dehydrogenase complex"/>
    <property type="evidence" value="ECO:0007669"/>
    <property type="project" value="InterPro"/>
</dbReference>
<dbReference type="SUPFAM" id="SSF52777">
    <property type="entry name" value="CoA-dependent acyltransferases"/>
    <property type="match status" value="1"/>
</dbReference>
<evidence type="ECO:0000259" key="1">
    <source>
        <dbReference type="Pfam" id="PF00198"/>
    </source>
</evidence>
<dbReference type="EMBL" id="SSMQ01000115">
    <property type="protein sequence ID" value="TKC94095.1"/>
    <property type="molecule type" value="Genomic_DNA"/>
</dbReference>
<reference evidence="2 3" key="1">
    <citation type="submission" date="2019-04" db="EMBL/GenBank/DDBJ databases">
        <authorList>
            <person name="Li Y."/>
            <person name="Wang J."/>
        </authorList>
    </citation>
    <scope>NUCLEOTIDE SEQUENCE [LARGE SCALE GENOMIC DNA]</scope>
    <source>
        <strain evidence="2 3">DSM 14668</strain>
    </source>
</reference>
<evidence type="ECO:0000313" key="2">
    <source>
        <dbReference type="EMBL" id="TKC94095.1"/>
    </source>
</evidence>
<dbReference type="PANTHER" id="PTHR23151">
    <property type="entry name" value="DIHYDROLIPOAMIDE ACETYL/SUCCINYL-TRANSFERASE-RELATED"/>
    <property type="match status" value="1"/>
</dbReference>
<dbReference type="Proteomes" id="UP000309215">
    <property type="component" value="Unassembled WGS sequence"/>
</dbReference>
<gene>
    <name evidence="2" type="ORF">E8A74_48960</name>
</gene>
<comment type="caution">
    <text evidence="2">The sequence shown here is derived from an EMBL/GenBank/DDBJ whole genome shotgun (WGS) entry which is preliminary data.</text>
</comment>